<dbReference type="GeneID" id="54484547"/>
<keyword evidence="4" id="KW-1185">Reference proteome</keyword>
<evidence type="ECO:0000313" key="3">
    <source>
        <dbReference type="EMBL" id="KAF2761412.1"/>
    </source>
</evidence>
<dbReference type="PANTHER" id="PTHR15020:SF50">
    <property type="entry name" value="UPF0659 PROTEIN YMR090W"/>
    <property type="match status" value="1"/>
</dbReference>
<dbReference type="InterPro" id="IPR036291">
    <property type="entry name" value="NAD(P)-bd_dom_sf"/>
</dbReference>
<dbReference type="AlphaFoldDB" id="A0A6A6WF16"/>
<dbReference type="SUPFAM" id="SSF51735">
    <property type="entry name" value="NAD(P)-binding Rossmann-fold domains"/>
    <property type="match status" value="1"/>
</dbReference>
<proteinExistence type="inferred from homology"/>
<reference evidence="3" key="1">
    <citation type="journal article" date="2020" name="Stud. Mycol.">
        <title>101 Dothideomycetes genomes: a test case for predicting lifestyles and emergence of pathogens.</title>
        <authorList>
            <person name="Haridas S."/>
            <person name="Albert R."/>
            <person name="Binder M."/>
            <person name="Bloem J."/>
            <person name="Labutti K."/>
            <person name="Salamov A."/>
            <person name="Andreopoulos B."/>
            <person name="Baker S."/>
            <person name="Barry K."/>
            <person name="Bills G."/>
            <person name="Bluhm B."/>
            <person name="Cannon C."/>
            <person name="Castanera R."/>
            <person name="Culley D."/>
            <person name="Daum C."/>
            <person name="Ezra D."/>
            <person name="Gonzalez J."/>
            <person name="Henrissat B."/>
            <person name="Kuo A."/>
            <person name="Liang C."/>
            <person name="Lipzen A."/>
            <person name="Lutzoni F."/>
            <person name="Magnuson J."/>
            <person name="Mondo S."/>
            <person name="Nolan M."/>
            <person name="Ohm R."/>
            <person name="Pangilinan J."/>
            <person name="Park H.-J."/>
            <person name="Ramirez L."/>
            <person name="Alfaro M."/>
            <person name="Sun H."/>
            <person name="Tritt A."/>
            <person name="Yoshinaga Y."/>
            <person name="Zwiers L.-H."/>
            <person name="Turgeon B."/>
            <person name="Goodwin S."/>
            <person name="Spatafora J."/>
            <person name="Crous P."/>
            <person name="Grigoriev I."/>
        </authorList>
    </citation>
    <scope>NUCLEOTIDE SEQUENCE</scope>
    <source>
        <strain evidence="3">CBS 121739</strain>
    </source>
</reference>
<comment type="similarity">
    <text evidence="1">Belongs to the avfA family.</text>
</comment>
<dbReference type="OrthoDB" id="10254221at2759"/>
<gene>
    <name evidence="3" type="ORF">EJ05DRAFT_473914</name>
</gene>
<feature type="domain" description="NAD(P)-binding" evidence="2">
    <location>
        <begin position="8"/>
        <end position="210"/>
    </location>
</feature>
<dbReference type="PANTHER" id="PTHR15020">
    <property type="entry name" value="FLAVIN REDUCTASE-RELATED"/>
    <property type="match status" value="1"/>
</dbReference>
<accession>A0A6A6WF16</accession>
<evidence type="ECO:0000259" key="2">
    <source>
        <dbReference type="Pfam" id="PF13460"/>
    </source>
</evidence>
<evidence type="ECO:0000256" key="1">
    <source>
        <dbReference type="ARBA" id="ARBA00038376"/>
    </source>
</evidence>
<dbReference type="EMBL" id="ML996567">
    <property type="protein sequence ID" value="KAF2761412.1"/>
    <property type="molecule type" value="Genomic_DNA"/>
</dbReference>
<dbReference type="RefSeq" id="XP_033603863.1">
    <property type="nucleotide sequence ID" value="XM_033743493.1"/>
</dbReference>
<dbReference type="Gene3D" id="3.40.50.720">
    <property type="entry name" value="NAD(P)-binding Rossmann-like Domain"/>
    <property type="match status" value="1"/>
</dbReference>
<organism evidence="3 4">
    <name type="scientific">Pseudovirgaria hyperparasitica</name>
    <dbReference type="NCBI Taxonomy" id="470096"/>
    <lineage>
        <taxon>Eukaryota</taxon>
        <taxon>Fungi</taxon>
        <taxon>Dikarya</taxon>
        <taxon>Ascomycota</taxon>
        <taxon>Pezizomycotina</taxon>
        <taxon>Dothideomycetes</taxon>
        <taxon>Dothideomycetes incertae sedis</taxon>
        <taxon>Acrospermales</taxon>
        <taxon>Acrospermaceae</taxon>
        <taxon>Pseudovirgaria</taxon>
    </lineage>
</organism>
<dbReference type="InterPro" id="IPR016040">
    <property type="entry name" value="NAD(P)-bd_dom"/>
</dbReference>
<name>A0A6A6WF16_9PEZI</name>
<protein>
    <submittedName>
        <fullName evidence="3">Putative toxin biosynthesis protein</fullName>
    </submittedName>
</protein>
<sequence>MPTYAILGSTGSVGQSILNVLLQSPETHIHAYCRSWAKLSKLQPSINSNKQVEVFEGSLDDTTLLSNCLRGTQTAFLATAETGGNRPGTRVCQDTAHAVVAALKQLKSQNERLPRLVVLSSSSTDHRFLPDTPAPIMWLLYRTSSYVYDDLKAAEKYLRAQDDGLVSATFVKPGALTDDSQKGHRLSMEKADMPLSFLDLAAGMVEIADNQDQYDMKGVAVCPTSKDVSFPRGAPIRLFFGLVFHFFPWLYRFHP</sequence>
<dbReference type="Pfam" id="PF13460">
    <property type="entry name" value="NAD_binding_10"/>
    <property type="match status" value="1"/>
</dbReference>
<dbReference type="Proteomes" id="UP000799437">
    <property type="component" value="Unassembled WGS sequence"/>
</dbReference>
<evidence type="ECO:0000313" key="4">
    <source>
        <dbReference type="Proteomes" id="UP000799437"/>
    </source>
</evidence>